<feature type="domain" description="Cation-transporting P-type ATPase N-terminal" evidence="13">
    <location>
        <begin position="5"/>
        <end position="78"/>
    </location>
</feature>
<dbReference type="PANTHER" id="PTHR43294">
    <property type="entry name" value="SODIUM/POTASSIUM-TRANSPORTING ATPASE SUBUNIT ALPHA"/>
    <property type="match status" value="1"/>
</dbReference>
<dbReference type="Pfam" id="PF08282">
    <property type="entry name" value="Hydrolase_3"/>
    <property type="match status" value="1"/>
</dbReference>
<dbReference type="KEGG" id="ttm:Tthe_1947"/>
<dbReference type="InterPro" id="IPR023214">
    <property type="entry name" value="HAD_sf"/>
</dbReference>
<protein>
    <submittedName>
        <fullName evidence="14">ATPase, P-type (Transporting), HAD superfamily, subfamily IC</fullName>
    </submittedName>
</protein>
<keyword evidence="5 12" id="KW-0812">Transmembrane</keyword>
<feature type="transmembrane region" description="Helical" evidence="12">
    <location>
        <begin position="857"/>
        <end position="874"/>
    </location>
</feature>
<gene>
    <name evidence="14" type="ordered locus">Tthe_1947</name>
</gene>
<dbReference type="NCBIfam" id="TIGR01494">
    <property type="entry name" value="ATPase_P-type"/>
    <property type="match status" value="2"/>
</dbReference>
<feature type="transmembrane region" description="Helical" evidence="12">
    <location>
        <begin position="773"/>
        <end position="798"/>
    </location>
</feature>
<dbReference type="SFLD" id="SFLDS00003">
    <property type="entry name" value="Haloacid_Dehalogenase"/>
    <property type="match status" value="1"/>
</dbReference>
<dbReference type="Gene3D" id="3.40.50.1000">
    <property type="entry name" value="HAD superfamily/HAD-like"/>
    <property type="match status" value="1"/>
</dbReference>
<dbReference type="PRINTS" id="PR00119">
    <property type="entry name" value="CATATPASE"/>
</dbReference>
<keyword evidence="8" id="KW-0460">Magnesium</keyword>
<evidence type="ECO:0000256" key="1">
    <source>
        <dbReference type="ARBA" id="ARBA00004651"/>
    </source>
</evidence>
<dbReference type="InterPro" id="IPR008250">
    <property type="entry name" value="ATPase_P-typ_transduc_dom_A_sf"/>
</dbReference>
<dbReference type="SUPFAM" id="SSF81653">
    <property type="entry name" value="Calcium ATPase, transduction domain A"/>
    <property type="match status" value="1"/>
</dbReference>
<dbReference type="Pfam" id="PF00690">
    <property type="entry name" value="Cation_ATPase_N"/>
    <property type="match status" value="1"/>
</dbReference>
<evidence type="ECO:0000256" key="9">
    <source>
        <dbReference type="ARBA" id="ARBA00022967"/>
    </source>
</evidence>
<evidence type="ECO:0000256" key="3">
    <source>
        <dbReference type="ARBA" id="ARBA00022475"/>
    </source>
</evidence>
<feature type="transmembrane region" description="Helical" evidence="12">
    <location>
        <begin position="81"/>
        <end position="98"/>
    </location>
</feature>
<dbReference type="SFLD" id="SFLDF00027">
    <property type="entry name" value="p-type_atpase"/>
    <property type="match status" value="1"/>
</dbReference>
<feature type="transmembrane region" description="Helical" evidence="12">
    <location>
        <begin position="272"/>
        <end position="297"/>
    </location>
</feature>
<dbReference type="InterPro" id="IPR050510">
    <property type="entry name" value="Cation_transp_ATPase_P-type"/>
</dbReference>
<evidence type="ECO:0000256" key="2">
    <source>
        <dbReference type="ARBA" id="ARBA00005675"/>
    </source>
</evidence>
<evidence type="ECO:0000313" key="14">
    <source>
        <dbReference type="EMBL" id="ADL69432.1"/>
    </source>
</evidence>
<evidence type="ECO:0000256" key="8">
    <source>
        <dbReference type="ARBA" id="ARBA00022842"/>
    </source>
</evidence>
<feature type="transmembrane region" description="Helical" evidence="12">
    <location>
        <begin position="818"/>
        <end position="836"/>
    </location>
</feature>
<dbReference type="FunFam" id="3.40.50.1000:FF:000028">
    <property type="entry name" value="Calcium-transporting P-type ATPase, putative"/>
    <property type="match status" value="1"/>
</dbReference>
<keyword evidence="10 12" id="KW-1133">Transmembrane helix</keyword>
<dbReference type="GeneID" id="93864767"/>
<evidence type="ECO:0000256" key="4">
    <source>
        <dbReference type="ARBA" id="ARBA00022553"/>
    </source>
</evidence>
<dbReference type="RefSeq" id="WP_013298398.1">
    <property type="nucleotide sequence ID" value="NC_014410.1"/>
</dbReference>
<comment type="subcellular location">
    <subcellularLocation>
        <location evidence="1">Cell membrane</location>
        <topology evidence="1">Multi-pass membrane protein</topology>
    </subcellularLocation>
</comment>
<dbReference type="Gene3D" id="2.70.150.10">
    <property type="entry name" value="Calcium-transporting ATPase, cytoplasmic transduction domain A"/>
    <property type="match status" value="1"/>
</dbReference>
<organism evidence="14 15">
    <name type="scientific">Thermoanaerobacterium thermosaccharolyticum (strain ATCC 7956 / DSM 571 / NCIMB 9385 / NCA 3814 / NCTC 13789 / WDCM 00135 / 2032)</name>
    <name type="common">Clostridium thermosaccharolyticum</name>
    <dbReference type="NCBI Taxonomy" id="580327"/>
    <lineage>
        <taxon>Bacteria</taxon>
        <taxon>Bacillati</taxon>
        <taxon>Bacillota</taxon>
        <taxon>Clostridia</taxon>
        <taxon>Thermoanaerobacterales</taxon>
        <taxon>Thermoanaerobacteraceae</taxon>
        <taxon>Thermoanaerobacterium</taxon>
    </lineage>
</organism>
<dbReference type="InterPro" id="IPR036412">
    <property type="entry name" value="HAD-like_sf"/>
</dbReference>
<dbReference type="InterPro" id="IPR044492">
    <property type="entry name" value="P_typ_ATPase_HD_dom"/>
</dbReference>
<reference evidence="14 15" key="1">
    <citation type="submission" date="2010-08" db="EMBL/GenBank/DDBJ databases">
        <title>Complete sequence of Thermoanaerobacterium thermosaccharolyticum DSM 571.</title>
        <authorList>
            <consortium name="US DOE Joint Genome Institute"/>
            <person name="Lucas S."/>
            <person name="Copeland A."/>
            <person name="Lapidus A."/>
            <person name="Cheng J.-F."/>
            <person name="Bruce D."/>
            <person name="Goodwin L."/>
            <person name="Pitluck S."/>
            <person name="Teshima H."/>
            <person name="Detter J.C."/>
            <person name="Han C."/>
            <person name="Tapia R."/>
            <person name="Land M."/>
            <person name="Hauser L."/>
            <person name="Chang Y.-J."/>
            <person name="Jeffries C."/>
            <person name="Kyrpides N."/>
            <person name="Ivanova N."/>
            <person name="Mikhailova N."/>
            <person name="Hemme C.L."/>
            <person name="Woyke T."/>
        </authorList>
    </citation>
    <scope>NUCLEOTIDE SEQUENCE [LARGE SCALE GENOMIC DNA]</scope>
    <source>
        <strain evidence="15">ATCC 7956 / DSM 571 / NCIMB 9385 / NCA 3814 / NCTC 13789 / WDCM 00135 / 2032</strain>
    </source>
</reference>
<keyword evidence="7" id="KW-0067">ATP-binding</keyword>
<dbReference type="SMART" id="SM00831">
    <property type="entry name" value="Cation_ATPase_N"/>
    <property type="match status" value="1"/>
</dbReference>
<dbReference type="SUPFAM" id="SSF81665">
    <property type="entry name" value="Calcium ATPase, transmembrane domain M"/>
    <property type="match status" value="1"/>
</dbReference>
<feature type="transmembrane region" description="Helical" evidence="12">
    <location>
        <begin position="886"/>
        <end position="902"/>
    </location>
</feature>
<feature type="transmembrane region" description="Helical" evidence="12">
    <location>
        <begin position="246"/>
        <end position="266"/>
    </location>
</feature>
<dbReference type="Proteomes" id="UP000001626">
    <property type="component" value="Chromosome"/>
</dbReference>
<dbReference type="InterPro" id="IPR006068">
    <property type="entry name" value="ATPase_P-typ_cation-transptr_C"/>
</dbReference>
<dbReference type="Gene3D" id="1.20.1110.10">
    <property type="entry name" value="Calcium-transporting ATPase, transmembrane domain"/>
    <property type="match status" value="1"/>
</dbReference>
<dbReference type="SUPFAM" id="SSF56784">
    <property type="entry name" value="HAD-like"/>
    <property type="match status" value="1"/>
</dbReference>
<dbReference type="PRINTS" id="PR00121">
    <property type="entry name" value="NAKATPASE"/>
</dbReference>
<keyword evidence="11 12" id="KW-0472">Membrane</keyword>
<dbReference type="InterPro" id="IPR023299">
    <property type="entry name" value="ATPase_P-typ_cyto_dom_N"/>
</dbReference>
<proteinExistence type="inferred from homology"/>
<dbReference type="FunFam" id="2.70.150.10:FF:000160">
    <property type="entry name" value="Sarcoplasmic/endoplasmic reticulum calcium ATPase 1"/>
    <property type="match status" value="1"/>
</dbReference>
<dbReference type="PANTHER" id="PTHR43294:SF21">
    <property type="entry name" value="CATION TRANSPORTING ATPASE"/>
    <property type="match status" value="1"/>
</dbReference>
<evidence type="ECO:0000256" key="11">
    <source>
        <dbReference type="ARBA" id="ARBA00023136"/>
    </source>
</evidence>
<dbReference type="STRING" id="580327.Tthe_1947"/>
<comment type="similarity">
    <text evidence="2">Belongs to the cation transport ATPase (P-type) (TC 3.A.3) family. Type IIA subfamily.</text>
</comment>
<accession>D9TTV6</accession>
<evidence type="ECO:0000256" key="6">
    <source>
        <dbReference type="ARBA" id="ARBA00022741"/>
    </source>
</evidence>
<evidence type="ECO:0000313" key="15">
    <source>
        <dbReference type="Proteomes" id="UP000001626"/>
    </source>
</evidence>
<dbReference type="Pfam" id="PF00122">
    <property type="entry name" value="E1-E2_ATPase"/>
    <property type="match status" value="1"/>
</dbReference>
<dbReference type="InterPro" id="IPR059000">
    <property type="entry name" value="ATPase_P-type_domA"/>
</dbReference>
<keyword evidence="4" id="KW-0597">Phosphoprotein</keyword>
<dbReference type="AlphaFoldDB" id="D9TTV6"/>
<evidence type="ECO:0000256" key="7">
    <source>
        <dbReference type="ARBA" id="ARBA00022840"/>
    </source>
</evidence>
<dbReference type="EMBL" id="CP002171">
    <property type="protein sequence ID" value="ADL69432.1"/>
    <property type="molecule type" value="Genomic_DNA"/>
</dbReference>
<dbReference type="HOGENOM" id="CLU_002360_4_1_9"/>
<dbReference type="eggNOG" id="COG0474">
    <property type="taxonomic scope" value="Bacteria"/>
</dbReference>
<dbReference type="InterPro" id="IPR004014">
    <property type="entry name" value="ATPase_P-typ_cation-transptr_N"/>
</dbReference>
<dbReference type="Pfam" id="PF00689">
    <property type="entry name" value="Cation_ATPase_C"/>
    <property type="match status" value="1"/>
</dbReference>
<dbReference type="GO" id="GO:0005886">
    <property type="term" value="C:plasma membrane"/>
    <property type="evidence" value="ECO:0007669"/>
    <property type="project" value="UniProtKB-SubCell"/>
</dbReference>
<keyword evidence="15" id="KW-1185">Reference proteome</keyword>
<dbReference type="SUPFAM" id="SSF81660">
    <property type="entry name" value="Metal cation-transporting ATPase, ATP-binding domain N"/>
    <property type="match status" value="1"/>
</dbReference>
<dbReference type="PROSITE" id="PS00154">
    <property type="entry name" value="ATPASE_E1_E2"/>
    <property type="match status" value="1"/>
</dbReference>
<keyword evidence="3" id="KW-1003">Cell membrane</keyword>
<evidence type="ECO:0000259" key="13">
    <source>
        <dbReference type="SMART" id="SM00831"/>
    </source>
</evidence>
<evidence type="ECO:0000256" key="12">
    <source>
        <dbReference type="SAM" id="Phobius"/>
    </source>
</evidence>
<dbReference type="InterPro" id="IPR023298">
    <property type="entry name" value="ATPase_P-typ_TM_dom_sf"/>
</dbReference>
<dbReference type="InterPro" id="IPR001757">
    <property type="entry name" value="P_typ_ATPase"/>
</dbReference>
<evidence type="ECO:0000256" key="10">
    <source>
        <dbReference type="ARBA" id="ARBA00022989"/>
    </source>
</evidence>
<dbReference type="OrthoDB" id="9760364at2"/>
<feature type="transmembrane region" description="Helical" evidence="12">
    <location>
        <begin position="54"/>
        <end position="75"/>
    </location>
</feature>
<keyword evidence="9" id="KW-1278">Translocase</keyword>
<dbReference type="Pfam" id="PF13246">
    <property type="entry name" value="Cation_ATPase"/>
    <property type="match status" value="1"/>
</dbReference>
<dbReference type="InterPro" id="IPR018303">
    <property type="entry name" value="ATPase_P-typ_P_site"/>
</dbReference>
<dbReference type="GO" id="GO:0005524">
    <property type="term" value="F:ATP binding"/>
    <property type="evidence" value="ECO:0007669"/>
    <property type="project" value="UniProtKB-KW"/>
</dbReference>
<evidence type="ECO:0000256" key="5">
    <source>
        <dbReference type="ARBA" id="ARBA00022692"/>
    </source>
</evidence>
<keyword evidence="6" id="KW-0547">Nucleotide-binding</keyword>
<dbReference type="GO" id="GO:0016887">
    <property type="term" value="F:ATP hydrolysis activity"/>
    <property type="evidence" value="ECO:0007669"/>
    <property type="project" value="InterPro"/>
</dbReference>
<name>D9TTV6_THETC</name>
<dbReference type="SFLD" id="SFLDG00002">
    <property type="entry name" value="C1.7:_P-type_atpase_like"/>
    <property type="match status" value="1"/>
</dbReference>
<dbReference type="Gene3D" id="3.40.1110.10">
    <property type="entry name" value="Calcium-transporting ATPase, cytoplasmic domain N"/>
    <property type="match status" value="1"/>
</dbReference>
<sequence>MKIDDIFRLTEDELFSELNTSIKGLSTDEVNERLQKYGYNEIKEVKKSSMLSRFIANFTHLLAILLWIASILSFIGGMPQLGWAIILVIIVNALFSFWQEFKAEQATESLKKMLPSYVKVIRNGRQEQILARELVPGDLIYLEEGDHVPADARLIEAFEMRTINAALTGESEPVRRTSDVVLDEDVSLLQSPNIVFMGTNVASGSGTAVVYATGMNTQFGKIASLTQTISVEQSPLQKQLTRVAKVIALLSLVMGVFFFLLGLFMGRSLVDTFMFAIGIITANVPEGLLPTVTLALAMGVQRMAKRHALVKKLSSVETLGGATVICTDKTGTLTQNEMTVREIWTPVAFYNVSGVGYEPKGDFYVDDKKIDSKNLPDELSLLLKIGLLCNNSRLVRPTDENPSWSIIGDPTEGSLVVLAEKAGFTLEEMLREYPRISQLPFDSRRKRMTSIHKYGKEIYVFTKGAPKETLSVCSYIFKGSEGVKKLEQSDIDNIIKQNDKFAESGLRVLAMAYKIMDNENKEYTVEDTETDLIFVGLVAMMDPPRPEVELAVKQAHKAGIKIIMITGDYGLTAESIARRIGIVKGPRPRIITGNELDKMSDEDLKKELKNKEIIFARVAPEHKMKVVAALKEMGEVVAVTGDGVNDSPALKRADIGIAMGKSGTDVAREVATMVLTDDNFASIVNAIEEGRAVYDNVRKFITYIFAHLTPEAIPYILFSLFNIPVPITVMQILAIDLGTETLPALALGVEPPEPGVMDRPPRSPKEKLLNLSLFLRGYVLLGIISSIAVLSGYFWVLLSGGWHWGETLPLTDPLARKAATMSFLGIVIMQVANVFACRTEVASMFSVSLFKNRLLNIGVIFEIVLTALLIYIPFLQKIFDTYPVSLKHWLFYVAFMPILIGAEEIRKYFLRKKIALNEKEVKGSI</sequence>